<evidence type="ECO:0000313" key="3">
    <source>
        <dbReference type="Proteomes" id="UP000694864"/>
    </source>
</evidence>
<dbReference type="InterPro" id="IPR046349">
    <property type="entry name" value="C1-like_sf"/>
</dbReference>
<accession>A0ABM0SLL6</accession>
<reference evidence="3" key="1">
    <citation type="journal article" date="2014" name="Nat. Commun.">
        <title>The emerging biofuel crop Camelina sativa retains a highly undifferentiated hexaploid genome structure.</title>
        <authorList>
            <person name="Kagale S."/>
            <person name="Koh C."/>
            <person name="Nixon J."/>
            <person name="Bollina V."/>
            <person name="Clarke W.E."/>
            <person name="Tuteja R."/>
            <person name="Spillane C."/>
            <person name="Robinson S.J."/>
            <person name="Links M.G."/>
            <person name="Clarke C."/>
            <person name="Higgins E.E."/>
            <person name="Huebert T."/>
            <person name="Sharpe A.G."/>
            <person name="Parkin I.A."/>
        </authorList>
    </citation>
    <scope>NUCLEOTIDE SEQUENCE [LARGE SCALE GENOMIC DNA]</scope>
    <source>
        <strain evidence="3">cv. DH55</strain>
    </source>
</reference>
<dbReference type="Pfam" id="PF03107">
    <property type="entry name" value="C1_2"/>
    <property type="match status" value="1"/>
</dbReference>
<dbReference type="SUPFAM" id="SSF57889">
    <property type="entry name" value="Cysteine-rich domain"/>
    <property type="match status" value="2"/>
</dbReference>
<dbReference type="PANTHER" id="PTHR46288">
    <property type="entry name" value="PHORBOL-ESTER/DAG-TYPE DOMAIN-CONTAINING PROTEIN"/>
    <property type="match status" value="1"/>
</dbReference>
<evidence type="ECO:0000256" key="1">
    <source>
        <dbReference type="ARBA" id="ARBA00022737"/>
    </source>
</evidence>
<keyword evidence="1" id="KW-0677">Repeat</keyword>
<gene>
    <name evidence="4" type="primary">LOC104699443</name>
</gene>
<dbReference type="GeneID" id="104699443"/>
<dbReference type="PANTHER" id="PTHR46288:SF18">
    <property type="entry name" value="CYSTEINE_HISTIDINE-RICH C1 DOMAIN FAMILY PROTEIN"/>
    <property type="match status" value="1"/>
</dbReference>
<evidence type="ECO:0000313" key="4">
    <source>
        <dbReference type="RefSeq" id="XP_010413049.1"/>
    </source>
</evidence>
<proteinExistence type="predicted"/>
<sequence>MASRKPANRPAVRHMSHNHPLHVFKARDKDEISCSGCNLDLTGQAFKCANQFYTCYACGEYGSGFVYNGAECQYDVHVGCVFLAETVKGEDHEHPLTLLYNTPCKGNDDGAMFICDVCEQYMSGNLWVYYCKECDYGTHVHACAVYEDNEPKERRGEGEEEASSTAAIVESFMKAQDEILKTLHLEACINKFSSV</sequence>
<dbReference type="RefSeq" id="XP_010413049.1">
    <property type="nucleotide sequence ID" value="XM_010414747.1"/>
</dbReference>
<dbReference type="Proteomes" id="UP000694864">
    <property type="component" value="Chromosome 6"/>
</dbReference>
<organism evidence="3 4">
    <name type="scientific">Camelina sativa</name>
    <name type="common">False flax</name>
    <name type="synonym">Myagrum sativum</name>
    <dbReference type="NCBI Taxonomy" id="90675"/>
    <lineage>
        <taxon>Eukaryota</taxon>
        <taxon>Viridiplantae</taxon>
        <taxon>Streptophyta</taxon>
        <taxon>Embryophyta</taxon>
        <taxon>Tracheophyta</taxon>
        <taxon>Spermatophyta</taxon>
        <taxon>Magnoliopsida</taxon>
        <taxon>eudicotyledons</taxon>
        <taxon>Gunneridae</taxon>
        <taxon>Pentapetalae</taxon>
        <taxon>rosids</taxon>
        <taxon>malvids</taxon>
        <taxon>Brassicales</taxon>
        <taxon>Brassicaceae</taxon>
        <taxon>Camelineae</taxon>
        <taxon>Camelina</taxon>
    </lineage>
</organism>
<feature type="domain" description="DC1" evidence="2">
    <location>
        <begin position="92"/>
        <end position="140"/>
    </location>
</feature>
<dbReference type="InterPro" id="IPR004146">
    <property type="entry name" value="DC1"/>
</dbReference>
<reference evidence="4" key="2">
    <citation type="submission" date="2025-08" db="UniProtKB">
        <authorList>
            <consortium name="RefSeq"/>
        </authorList>
    </citation>
    <scope>IDENTIFICATION</scope>
    <source>
        <tissue evidence="4">Leaf</tissue>
    </source>
</reference>
<keyword evidence="3" id="KW-1185">Reference proteome</keyword>
<protein>
    <submittedName>
        <fullName evidence="4">Uncharacterized protein LOC104699443</fullName>
    </submittedName>
</protein>
<name>A0ABM0SLL6_CAMSA</name>
<evidence type="ECO:0000259" key="2">
    <source>
        <dbReference type="Pfam" id="PF03107"/>
    </source>
</evidence>